<evidence type="ECO:0000313" key="2">
    <source>
        <dbReference type="EMBL" id="TAA74217.1"/>
    </source>
</evidence>
<organism evidence="2 3">
    <name type="scientific">Candidatus Electronema aureum</name>
    <dbReference type="NCBI Taxonomy" id="2005002"/>
    <lineage>
        <taxon>Bacteria</taxon>
        <taxon>Pseudomonadati</taxon>
        <taxon>Thermodesulfobacteriota</taxon>
        <taxon>Desulfobulbia</taxon>
        <taxon>Desulfobulbales</taxon>
        <taxon>Desulfobulbaceae</taxon>
        <taxon>Candidatus Electronema</taxon>
    </lineage>
</organism>
<dbReference type="Proteomes" id="UP000316238">
    <property type="component" value="Unassembled WGS sequence"/>
</dbReference>
<keyword evidence="3" id="KW-1185">Reference proteome</keyword>
<feature type="transmembrane region" description="Helical" evidence="1">
    <location>
        <begin position="12"/>
        <end position="33"/>
    </location>
</feature>
<reference evidence="2" key="1">
    <citation type="submission" date="2017-07" db="EMBL/GenBank/DDBJ databases">
        <title>The cable genome - Insights into the physiology and evolution of filamentous bacteria capable of sulfide oxidation via long distance electron transfer.</title>
        <authorList>
            <person name="Thorup C."/>
            <person name="Bjerg J.T."/>
            <person name="Schreiber L."/>
            <person name="Nielsen L.P."/>
            <person name="Kjeldsen K.U."/>
            <person name="Boesen T."/>
            <person name="Boggild A."/>
            <person name="Meysman F."/>
            <person name="Geelhoed J."/>
            <person name="Schramm A."/>
        </authorList>
    </citation>
    <scope>NUCLEOTIDE SEQUENCE [LARGE SCALE GENOMIC DNA]</scope>
    <source>
        <strain evidence="2">GS</strain>
    </source>
</reference>
<keyword evidence="1" id="KW-0472">Membrane</keyword>
<accession>A0A521FZM3</accession>
<keyword evidence="1" id="KW-0812">Transmembrane</keyword>
<feature type="transmembrane region" description="Helical" evidence="1">
    <location>
        <begin position="73"/>
        <end position="93"/>
    </location>
</feature>
<sequence>MKIQHILNVIEFFGKLISTFIFFMSIIFLSFLVIVPEARGISKNVLLNCIYVFHVALLISSGFNIYRPRKITIFIEAAILIISSSSFMIYSSAMESIADTLNLNADNASPVEFLMIINPLDYLRINIISIIETSFVIISIYTIRFIRYKGKDIKINYL</sequence>
<feature type="transmembrane region" description="Helical" evidence="1">
    <location>
        <begin position="45"/>
        <end position="66"/>
    </location>
</feature>
<dbReference type="EMBL" id="NQJD01000035">
    <property type="protein sequence ID" value="TAA74217.1"/>
    <property type="molecule type" value="Genomic_DNA"/>
</dbReference>
<evidence type="ECO:0000313" key="3">
    <source>
        <dbReference type="Proteomes" id="UP000316238"/>
    </source>
</evidence>
<evidence type="ECO:0000256" key="1">
    <source>
        <dbReference type="SAM" id="Phobius"/>
    </source>
</evidence>
<comment type="caution">
    <text evidence="2">The sequence shown here is derived from an EMBL/GenBank/DDBJ whole genome shotgun (WGS) entry which is preliminary data.</text>
</comment>
<dbReference type="AlphaFoldDB" id="A0A521FZM3"/>
<proteinExistence type="predicted"/>
<protein>
    <submittedName>
        <fullName evidence="2">Uncharacterized protein</fullName>
    </submittedName>
</protein>
<gene>
    <name evidence="2" type="ORF">CDV28_13526</name>
</gene>
<feature type="transmembrane region" description="Helical" evidence="1">
    <location>
        <begin position="122"/>
        <end position="143"/>
    </location>
</feature>
<keyword evidence="1" id="KW-1133">Transmembrane helix</keyword>
<name>A0A521FZM3_9BACT</name>